<dbReference type="Gene3D" id="3.20.20.60">
    <property type="entry name" value="Phosphoenolpyruvate-binding domains"/>
    <property type="match status" value="1"/>
</dbReference>
<comment type="caution">
    <text evidence="5">The sequence shown here is derived from an EMBL/GenBank/DDBJ whole genome shotgun (WGS) entry which is preliminary data.</text>
</comment>
<protein>
    <submittedName>
        <fullName evidence="5">Aldolase</fullName>
    </submittedName>
</protein>
<dbReference type="Proteomes" id="UP000248863">
    <property type="component" value="Unassembled WGS sequence"/>
</dbReference>
<dbReference type="PANTHER" id="PTHR30502:SF0">
    <property type="entry name" value="PHOSPHOENOLPYRUVATE CARBOXYLASE FAMILY PROTEIN"/>
    <property type="match status" value="1"/>
</dbReference>
<dbReference type="InterPro" id="IPR040442">
    <property type="entry name" value="Pyrv_kinase-like_dom_sf"/>
</dbReference>
<dbReference type="InterPro" id="IPR015813">
    <property type="entry name" value="Pyrv/PenolPyrv_kinase-like_dom"/>
</dbReference>
<dbReference type="SUPFAM" id="SSF51621">
    <property type="entry name" value="Phosphoenolpyruvate/pyruvate domain"/>
    <property type="match status" value="1"/>
</dbReference>
<keyword evidence="2" id="KW-0479">Metal-binding</keyword>
<dbReference type="RefSeq" id="WP_111357621.1">
    <property type="nucleotide sequence ID" value="NZ_NHSK01000189.1"/>
</dbReference>
<dbReference type="OrthoDB" id="9802624at2"/>
<dbReference type="InterPro" id="IPR005000">
    <property type="entry name" value="Aldolase/citrate-lyase_domain"/>
</dbReference>
<organism evidence="5 6">
    <name type="scientific">Rhodoplanes elegans</name>
    <dbReference type="NCBI Taxonomy" id="29408"/>
    <lineage>
        <taxon>Bacteria</taxon>
        <taxon>Pseudomonadati</taxon>
        <taxon>Pseudomonadota</taxon>
        <taxon>Alphaproteobacteria</taxon>
        <taxon>Hyphomicrobiales</taxon>
        <taxon>Nitrobacteraceae</taxon>
        <taxon>Rhodoplanes</taxon>
    </lineage>
</organism>
<accession>A0A327KJI2</accession>
<evidence type="ECO:0000256" key="1">
    <source>
        <dbReference type="ARBA" id="ARBA00005568"/>
    </source>
</evidence>
<evidence type="ECO:0000313" key="6">
    <source>
        <dbReference type="Proteomes" id="UP000248863"/>
    </source>
</evidence>
<evidence type="ECO:0000259" key="4">
    <source>
        <dbReference type="Pfam" id="PF03328"/>
    </source>
</evidence>
<sequence length="262" mass="28521">MIKSNKVKALQREGKPAFGTWITLCPHPRVVKILASSGFDFVIIEMEHTDFNMETVGTLAMYARECGITPIVRPPGTLKPHDLTRPLDAGAQGLLLPSIETAEQFMEIVKATRYYPIGSRPMNLRGPHTDYFAGDPKQMLAHLNSETMLVVMVETQKAIANLDAILKTGAVDCVMIGPDDLSQDLGIPAEMQNPILHAAYEKIFSICKANGVPYGLSAQTPEMAEGWVAKGCTWIPYQNDAAMVLNAARAVVPKLMKAGGRG</sequence>
<gene>
    <name evidence="5" type="ORF">CH338_13135</name>
</gene>
<keyword evidence="6" id="KW-1185">Reference proteome</keyword>
<evidence type="ECO:0000256" key="3">
    <source>
        <dbReference type="ARBA" id="ARBA00023239"/>
    </source>
</evidence>
<dbReference type="EMBL" id="NPEU01000132">
    <property type="protein sequence ID" value="RAI38321.1"/>
    <property type="molecule type" value="Genomic_DNA"/>
</dbReference>
<evidence type="ECO:0000256" key="2">
    <source>
        <dbReference type="ARBA" id="ARBA00022723"/>
    </source>
</evidence>
<dbReference type="PANTHER" id="PTHR30502">
    <property type="entry name" value="2-KETO-3-DEOXY-L-RHAMNONATE ALDOLASE"/>
    <property type="match status" value="1"/>
</dbReference>
<reference evidence="5 6" key="1">
    <citation type="submission" date="2017-07" db="EMBL/GenBank/DDBJ databases">
        <title>Draft Genome Sequences of Select Purple Nonsulfur Bacteria.</title>
        <authorList>
            <person name="Lasarre B."/>
            <person name="Mckinlay J.B."/>
        </authorList>
    </citation>
    <scope>NUCLEOTIDE SEQUENCE [LARGE SCALE GENOMIC DNA]</scope>
    <source>
        <strain evidence="5 6">DSM 11907</strain>
    </source>
</reference>
<keyword evidence="3" id="KW-0456">Lyase</keyword>
<dbReference type="GO" id="GO:0005737">
    <property type="term" value="C:cytoplasm"/>
    <property type="evidence" value="ECO:0007669"/>
    <property type="project" value="TreeGrafter"/>
</dbReference>
<proteinExistence type="inferred from homology"/>
<dbReference type="AlphaFoldDB" id="A0A327KJI2"/>
<dbReference type="GO" id="GO:0016832">
    <property type="term" value="F:aldehyde-lyase activity"/>
    <property type="evidence" value="ECO:0007669"/>
    <property type="project" value="TreeGrafter"/>
</dbReference>
<comment type="similarity">
    <text evidence="1">Belongs to the HpcH/HpaI aldolase family.</text>
</comment>
<dbReference type="GO" id="GO:0046872">
    <property type="term" value="F:metal ion binding"/>
    <property type="evidence" value="ECO:0007669"/>
    <property type="project" value="UniProtKB-KW"/>
</dbReference>
<name>A0A327KJI2_9BRAD</name>
<dbReference type="Pfam" id="PF03328">
    <property type="entry name" value="HpcH_HpaI"/>
    <property type="match status" value="1"/>
</dbReference>
<feature type="domain" description="HpcH/HpaI aldolase/citrate lyase" evidence="4">
    <location>
        <begin position="27"/>
        <end position="237"/>
    </location>
</feature>
<dbReference type="InterPro" id="IPR050251">
    <property type="entry name" value="HpcH-HpaI_aldolase"/>
</dbReference>
<evidence type="ECO:0000313" key="5">
    <source>
        <dbReference type="EMBL" id="RAI38321.1"/>
    </source>
</evidence>